<gene>
    <name evidence="9" type="ORF">C5167_006630</name>
</gene>
<evidence type="ECO:0000256" key="1">
    <source>
        <dbReference type="ARBA" id="ARBA00004167"/>
    </source>
</evidence>
<evidence type="ECO:0000256" key="3">
    <source>
        <dbReference type="ARBA" id="ARBA00022692"/>
    </source>
</evidence>
<dbReference type="InterPro" id="IPR029962">
    <property type="entry name" value="TBL"/>
</dbReference>
<dbReference type="GO" id="GO:0016413">
    <property type="term" value="F:O-acetyltransferase activity"/>
    <property type="evidence" value="ECO:0007669"/>
    <property type="project" value="InterPro"/>
</dbReference>
<dbReference type="Pfam" id="PF13839">
    <property type="entry name" value="PC-Esterase"/>
    <property type="match status" value="3"/>
</dbReference>
<keyword evidence="10" id="KW-1185">Reference proteome</keyword>
<dbReference type="AlphaFoldDB" id="A0A4Y7JHQ6"/>
<dbReference type="EMBL" id="CM010718">
    <property type="protein sequence ID" value="RZC59328.1"/>
    <property type="molecule type" value="Genomic_DNA"/>
</dbReference>
<feature type="domain" description="Trichome birefringence-like N-terminal" evidence="8">
    <location>
        <begin position="27"/>
        <end position="76"/>
    </location>
</feature>
<evidence type="ECO:0000256" key="4">
    <source>
        <dbReference type="ARBA" id="ARBA00022968"/>
    </source>
</evidence>
<evidence type="ECO:0000313" key="9">
    <source>
        <dbReference type="EMBL" id="RZC59328.1"/>
    </source>
</evidence>
<dbReference type="Pfam" id="PF14416">
    <property type="entry name" value="PMR5N"/>
    <property type="match status" value="1"/>
</dbReference>
<dbReference type="Gramene" id="RZC59328">
    <property type="protein sequence ID" value="RZC59328"/>
    <property type="gene ID" value="C5167_006630"/>
</dbReference>
<dbReference type="OMA" id="WISANMD"/>
<accession>A0A4Y7JHQ6</accession>
<evidence type="ECO:0000313" key="10">
    <source>
        <dbReference type="Proteomes" id="UP000316621"/>
    </source>
</evidence>
<proteinExistence type="inferred from homology"/>
<name>A0A4Y7JHQ6_PAPSO</name>
<reference evidence="9 10" key="1">
    <citation type="journal article" date="2018" name="Science">
        <title>The opium poppy genome and morphinan production.</title>
        <authorList>
            <person name="Guo L."/>
            <person name="Winzer T."/>
            <person name="Yang X."/>
            <person name="Li Y."/>
            <person name="Ning Z."/>
            <person name="He Z."/>
            <person name="Teodor R."/>
            <person name="Lu Y."/>
            <person name="Bowser T.A."/>
            <person name="Graham I.A."/>
            <person name="Ye K."/>
        </authorList>
    </citation>
    <scope>NUCLEOTIDE SEQUENCE [LARGE SCALE GENOMIC DNA]</scope>
    <source>
        <strain evidence="10">cv. HN1</strain>
        <tissue evidence="9">Leaves</tissue>
    </source>
</reference>
<feature type="domain" description="Trichome birefringence-like C-terminal" evidence="7">
    <location>
        <begin position="210"/>
        <end position="245"/>
    </location>
</feature>
<organism evidence="9 10">
    <name type="scientific">Papaver somniferum</name>
    <name type="common">Opium poppy</name>
    <dbReference type="NCBI Taxonomy" id="3469"/>
    <lineage>
        <taxon>Eukaryota</taxon>
        <taxon>Viridiplantae</taxon>
        <taxon>Streptophyta</taxon>
        <taxon>Embryophyta</taxon>
        <taxon>Tracheophyta</taxon>
        <taxon>Spermatophyta</taxon>
        <taxon>Magnoliopsida</taxon>
        <taxon>Ranunculales</taxon>
        <taxon>Papaveraceae</taxon>
        <taxon>Papaveroideae</taxon>
        <taxon>Papaver</taxon>
    </lineage>
</organism>
<evidence type="ECO:0000256" key="6">
    <source>
        <dbReference type="ARBA" id="ARBA00023136"/>
    </source>
</evidence>
<feature type="domain" description="Trichome birefringence-like C-terminal" evidence="7">
    <location>
        <begin position="93"/>
        <end position="209"/>
    </location>
</feature>
<dbReference type="InterPro" id="IPR026057">
    <property type="entry name" value="TBL_C"/>
</dbReference>
<evidence type="ECO:0000256" key="2">
    <source>
        <dbReference type="ARBA" id="ARBA00007727"/>
    </source>
</evidence>
<dbReference type="PANTHER" id="PTHR32285:SF208">
    <property type="entry name" value="PROTEIN TRICHOME BIREFRINGENCE-LIKE 2"/>
    <property type="match status" value="1"/>
</dbReference>
<evidence type="ECO:0000256" key="5">
    <source>
        <dbReference type="ARBA" id="ARBA00022989"/>
    </source>
</evidence>
<dbReference type="Proteomes" id="UP000316621">
    <property type="component" value="Chromosome 4"/>
</dbReference>
<evidence type="ECO:0000259" key="8">
    <source>
        <dbReference type="Pfam" id="PF14416"/>
    </source>
</evidence>
<dbReference type="GO" id="GO:0016020">
    <property type="term" value="C:membrane"/>
    <property type="evidence" value="ECO:0007669"/>
    <property type="project" value="UniProtKB-SubCell"/>
</dbReference>
<dbReference type="InterPro" id="IPR025846">
    <property type="entry name" value="TBL_N"/>
</dbReference>
<dbReference type="PANTHER" id="PTHR32285">
    <property type="entry name" value="PROTEIN TRICHOME BIREFRINGENCE-LIKE 9-RELATED"/>
    <property type="match status" value="1"/>
</dbReference>
<feature type="domain" description="Trichome birefringence-like C-terminal" evidence="7">
    <location>
        <begin position="247"/>
        <end position="315"/>
    </location>
</feature>
<comment type="subcellular location">
    <subcellularLocation>
        <location evidence="1">Membrane</location>
        <topology evidence="1">Single-pass membrane protein</topology>
    </subcellularLocation>
</comment>
<comment type="similarity">
    <text evidence="2">Belongs to the PC-esterase family. TBL subfamily.</text>
</comment>
<sequence length="330" mass="38446">MVAEDNLIAPPSKSSIENGDEDLFDSECDIFDGEWVRDENRKQYYPPGSCPFLGRHSFECYKNGRPDDQYLQWQWQWPSVQTNARCNNIPRILNGTDFLERLRGKKLVFAGDPLNYNMYASLSCILWNAVPDKSRVYPLPRNTEFKSRGDFSLIYEDYNCTIAFVWSAFLVYESKKDRNRNVLKPERDVIRLDVIDKLESSVYSDADVMLKAYKKGLTTWRKWIDKNIDSNRTQVVFRGYSETHYVKILEKTLQKMKTPVLYLNVSKLSYYRADAHPSVYAKNYTIQERIAALGHQDCSHWCLPGVPDTWKELLYISLLKAGKGTFGSRN</sequence>
<keyword evidence="5" id="KW-1133">Transmembrane helix</keyword>
<dbReference type="GO" id="GO:0005794">
    <property type="term" value="C:Golgi apparatus"/>
    <property type="evidence" value="ECO:0007669"/>
    <property type="project" value="TreeGrafter"/>
</dbReference>
<keyword evidence="3" id="KW-0812">Transmembrane</keyword>
<keyword evidence="4" id="KW-0735">Signal-anchor</keyword>
<evidence type="ECO:0000259" key="7">
    <source>
        <dbReference type="Pfam" id="PF13839"/>
    </source>
</evidence>
<keyword evidence="6" id="KW-0472">Membrane</keyword>
<protein>
    <submittedName>
        <fullName evidence="9">Uncharacterized protein</fullName>
    </submittedName>
</protein>